<gene>
    <name evidence="3" type="primary">X-elementORF2_89</name>
    <name evidence="3" type="ORF">AVEN_157175_1</name>
</gene>
<feature type="domain" description="RNase H type-1" evidence="2">
    <location>
        <begin position="866"/>
        <end position="996"/>
    </location>
</feature>
<organism evidence="3 4">
    <name type="scientific">Araneus ventricosus</name>
    <name type="common">Orbweaver spider</name>
    <name type="synonym">Epeira ventricosa</name>
    <dbReference type="NCBI Taxonomy" id="182803"/>
    <lineage>
        <taxon>Eukaryota</taxon>
        <taxon>Metazoa</taxon>
        <taxon>Ecdysozoa</taxon>
        <taxon>Arthropoda</taxon>
        <taxon>Chelicerata</taxon>
        <taxon>Arachnida</taxon>
        <taxon>Araneae</taxon>
        <taxon>Araneomorphae</taxon>
        <taxon>Entelegynae</taxon>
        <taxon>Araneoidea</taxon>
        <taxon>Araneidae</taxon>
        <taxon>Araneus</taxon>
    </lineage>
</organism>
<protein>
    <submittedName>
        <fullName evidence="3">Putative RNA-directed DNA polymerase from transposon X-element</fullName>
    </submittedName>
</protein>
<dbReference type="SUPFAM" id="SSF53098">
    <property type="entry name" value="Ribonuclease H-like"/>
    <property type="match status" value="1"/>
</dbReference>
<dbReference type="AlphaFoldDB" id="A0A4Y2VBA7"/>
<dbReference type="Proteomes" id="UP000499080">
    <property type="component" value="Unassembled WGS sequence"/>
</dbReference>
<dbReference type="InterPro" id="IPR043502">
    <property type="entry name" value="DNA/RNA_pol_sf"/>
</dbReference>
<accession>A0A4Y2VBA7</accession>
<dbReference type="InterPro" id="IPR036397">
    <property type="entry name" value="RNaseH_sf"/>
</dbReference>
<dbReference type="Gene3D" id="3.30.420.10">
    <property type="entry name" value="Ribonuclease H-like superfamily/Ribonuclease H"/>
    <property type="match status" value="1"/>
</dbReference>
<dbReference type="EMBL" id="BGPR01044991">
    <property type="protein sequence ID" value="GBO21868.1"/>
    <property type="molecule type" value="Genomic_DNA"/>
</dbReference>
<keyword evidence="3" id="KW-0695">RNA-directed DNA polymerase</keyword>
<evidence type="ECO:0000313" key="4">
    <source>
        <dbReference type="Proteomes" id="UP000499080"/>
    </source>
</evidence>
<dbReference type="CDD" id="cd09276">
    <property type="entry name" value="Rnase_HI_RT_non_LTR"/>
    <property type="match status" value="1"/>
</dbReference>
<dbReference type="InterPro" id="IPR052560">
    <property type="entry name" value="RdDP_mobile_element"/>
</dbReference>
<dbReference type="InterPro" id="IPR036691">
    <property type="entry name" value="Endo/exonu/phosph_ase_sf"/>
</dbReference>
<dbReference type="SUPFAM" id="SSF56672">
    <property type="entry name" value="DNA/RNA polymerases"/>
    <property type="match status" value="1"/>
</dbReference>
<dbReference type="PANTHER" id="PTHR36688">
    <property type="entry name" value="ENDO/EXONUCLEASE/PHOSPHATASE DOMAIN-CONTAINING PROTEIN"/>
    <property type="match status" value="1"/>
</dbReference>
<dbReference type="InterPro" id="IPR005135">
    <property type="entry name" value="Endo/exonuclease/phosphatase"/>
</dbReference>
<dbReference type="InterPro" id="IPR002156">
    <property type="entry name" value="RNaseH_domain"/>
</dbReference>
<dbReference type="GO" id="GO:0042575">
    <property type="term" value="C:DNA polymerase complex"/>
    <property type="evidence" value="ECO:0007669"/>
    <property type="project" value="UniProtKB-ARBA"/>
</dbReference>
<dbReference type="OrthoDB" id="8058536at2759"/>
<evidence type="ECO:0000259" key="1">
    <source>
        <dbReference type="PROSITE" id="PS50878"/>
    </source>
</evidence>
<dbReference type="GO" id="GO:0003676">
    <property type="term" value="F:nucleic acid binding"/>
    <property type="evidence" value="ECO:0007669"/>
    <property type="project" value="InterPro"/>
</dbReference>
<keyword evidence="4" id="KW-1185">Reference proteome</keyword>
<evidence type="ECO:0000313" key="3">
    <source>
        <dbReference type="EMBL" id="GBO21868.1"/>
    </source>
</evidence>
<dbReference type="Pfam" id="PF00075">
    <property type="entry name" value="RNase_H"/>
    <property type="match status" value="1"/>
</dbReference>
<dbReference type="PANTHER" id="PTHR36688:SF1">
    <property type="entry name" value="ENDONUCLEASE_EXONUCLEASE_PHOSPHATASE DOMAIN-CONTAINING PROTEIN"/>
    <property type="match status" value="1"/>
</dbReference>
<comment type="caution">
    <text evidence="3">The sequence shown here is derived from an EMBL/GenBank/DDBJ whole genome shotgun (WGS) entry which is preliminary data.</text>
</comment>
<dbReference type="GO" id="GO:0003964">
    <property type="term" value="F:RNA-directed DNA polymerase activity"/>
    <property type="evidence" value="ECO:0007669"/>
    <property type="project" value="UniProtKB-KW"/>
</dbReference>
<dbReference type="GO" id="GO:0004523">
    <property type="term" value="F:RNA-DNA hybrid ribonuclease activity"/>
    <property type="evidence" value="ECO:0007669"/>
    <property type="project" value="InterPro"/>
</dbReference>
<dbReference type="CDD" id="cd01650">
    <property type="entry name" value="RT_nLTR_like"/>
    <property type="match status" value="1"/>
</dbReference>
<dbReference type="InterPro" id="IPR000477">
    <property type="entry name" value="RT_dom"/>
</dbReference>
<proteinExistence type="predicted"/>
<keyword evidence="3" id="KW-0548">Nucleotidyltransferase</keyword>
<reference evidence="3 4" key="1">
    <citation type="journal article" date="2019" name="Sci. Rep.">
        <title>Orb-weaving spider Araneus ventricosus genome elucidates the spidroin gene catalogue.</title>
        <authorList>
            <person name="Kono N."/>
            <person name="Nakamura H."/>
            <person name="Ohtoshi R."/>
            <person name="Moran D.A.P."/>
            <person name="Shinohara A."/>
            <person name="Yoshida Y."/>
            <person name="Fujiwara M."/>
            <person name="Mori M."/>
            <person name="Tomita M."/>
            <person name="Arakawa K."/>
        </authorList>
    </citation>
    <scope>NUCLEOTIDE SEQUENCE [LARGE SCALE GENOMIC DNA]</scope>
</reference>
<keyword evidence="3" id="KW-0808">Transferase</keyword>
<dbReference type="PROSITE" id="PS50879">
    <property type="entry name" value="RNASE_H_1"/>
    <property type="match status" value="1"/>
</dbReference>
<name>A0A4Y2VBA7_ARAVE</name>
<evidence type="ECO:0000259" key="2">
    <source>
        <dbReference type="PROSITE" id="PS50879"/>
    </source>
</evidence>
<sequence>MATLISWNCRGFQNKSAELRDLINKHKPACIALQETFLKTDKHSIRQYKIYSKHHIADRASGGVAILAATDIPTIPVTLNTNLQAVAIRIQTHSLITVCSLYLPPSERVSQTDLNNLIHQLPTPFIILGDLNGHSSFWGSSDSNSRGLQIEQFIADHNLCLLNSDEKTHFHLPTRTFHSVDLAICSPPLLPFLNQAIDYVVNVIIEAADNSIPKTSGMRRKQNKPWWNADCQQARKKQKKAWGVFRRHPSTANFINFKKSKAEFRKIQRRSQRESWRKFVSSINSRISSRQLWNKVKKASASTLAHTSSNQIYPPSIKKKAEKQKLNFISRTNQPYNCDFSFMEFQSSLSNVHDSSPGPDKISYSMIKHLSIASQNSILDLYNRIWREHYFPTLWQQAIIIPLLKPGKDPTNPSNYRPIALTSCLCKLFEKMINKRLIYYMEAKNHLHSSQSGFRTGRSTIDNLLALETDIRLAFLQRKHLIAIFFDIEKAYDTTWRYGILKDLHDLGLRGNLPIFLNNFLQFRRFQVKVESEFSDFFIQEEGVPQGSVLSVTLFILKINNILKQLPTSVRGYLYVDDLYISCTGTNMNFIQRQLQIAVNSVTQWCNNNCYTISSSKTAAVHFCRKRSLHFDPEIKLNDEIIPFVNDIRFLGITFDRKLTFLPHIKLLRKKCEKSLNILKVLSTTTWGADRNSMIKIYKATVLSKIDYGCEIYGSARKSVLQKLDPVHHTALRLCSGAFRTSPVQSLYVDCSEPSLTFRRNILSLKYYFRIKSNTCHPFHNFKLRLFLVRLQEARKSFIPVFFTRVYDILLDLNLLYLQVTPHPKNNFPPWRIPVVQSLNPFQSFTKSDTADIIYHRIFNEHRQKYNDFIPIYTDGSKSADHVSFAVIFPDATFSFKLHTICSVFTAEITAVLYALEEICDRPQNKYIIYTDSLSVLKSLISNHIHSHKNPLVLNVLNLLDKLDSRGFSVLLCWVPSHVGIIGNEKADRAAKLAITSTNATIPLNDFKKHITILHHSKWQAEWDLLIQNKLHTVKPRVEPWPSQSNRKTDTILTRLRIGHTRFTHRHLLLGEQVPMCSQCNCIMSVHHILTECPNFNSQRLHYFRTRTIEVSILLGKTPHANLLAFLKLIGFYPHI</sequence>
<feature type="domain" description="Reverse transcriptase" evidence="1">
    <location>
        <begin position="384"/>
        <end position="655"/>
    </location>
</feature>
<dbReference type="SUPFAM" id="SSF56219">
    <property type="entry name" value="DNase I-like"/>
    <property type="match status" value="1"/>
</dbReference>
<dbReference type="Gene3D" id="3.60.10.10">
    <property type="entry name" value="Endonuclease/exonuclease/phosphatase"/>
    <property type="match status" value="1"/>
</dbReference>
<dbReference type="InterPro" id="IPR012337">
    <property type="entry name" value="RNaseH-like_sf"/>
</dbReference>
<dbReference type="PROSITE" id="PS50878">
    <property type="entry name" value="RT_POL"/>
    <property type="match status" value="1"/>
</dbReference>
<dbReference type="Pfam" id="PF14529">
    <property type="entry name" value="Exo_endo_phos_2"/>
    <property type="match status" value="1"/>
</dbReference>
<dbReference type="Pfam" id="PF00078">
    <property type="entry name" value="RVT_1"/>
    <property type="match status" value="1"/>
</dbReference>